<gene>
    <name evidence="1" type="ORF">SAMN05216259_105203</name>
</gene>
<dbReference type="RefSeq" id="WP_093784490.1">
    <property type="nucleotide sequence ID" value="NZ_FNIE01000005.1"/>
</dbReference>
<dbReference type="STRING" id="310781.SAMN05216259_105203"/>
<dbReference type="PANTHER" id="PTHR34613">
    <property type="entry name" value="SLL0800 PROTEIN"/>
    <property type="match status" value="1"/>
</dbReference>
<sequence>MAIPAAFFRSETAEKLRDEGREKGRKEGQVRNAVASLLRVLHARHFDVSDELLARIRECQDLDTLGRWLELTVTAKSVDEVFGEGDVQR</sequence>
<dbReference type="Proteomes" id="UP000199341">
    <property type="component" value="Unassembled WGS sequence"/>
</dbReference>
<name>A0A1H0DG67_9ACTN</name>
<dbReference type="EMBL" id="FNIE01000005">
    <property type="protein sequence ID" value="SDN68991.1"/>
    <property type="molecule type" value="Genomic_DNA"/>
</dbReference>
<evidence type="ECO:0000313" key="2">
    <source>
        <dbReference type="Proteomes" id="UP000199341"/>
    </source>
</evidence>
<dbReference type="AlphaFoldDB" id="A0A1H0DG67"/>
<organism evidence="1 2">
    <name type="scientific">Actinacidiphila guanduensis</name>
    <dbReference type="NCBI Taxonomy" id="310781"/>
    <lineage>
        <taxon>Bacteria</taxon>
        <taxon>Bacillati</taxon>
        <taxon>Actinomycetota</taxon>
        <taxon>Actinomycetes</taxon>
        <taxon>Kitasatosporales</taxon>
        <taxon>Streptomycetaceae</taxon>
        <taxon>Actinacidiphila</taxon>
    </lineage>
</organism>
<evidence type="ECO:0000313" key="1">
    <source>
        <dbReference type="EMBL" id="SDN68991.1"/>
    </source>
</evidence>
<dbReference type="PANTHER" id="PTHR34613:SF1">
    <property type="entry name" value="SLL6017 PROTEIN"/>
    <property type="match status" value="1"/>
</dbReference>
<keyword evidence="2" id="KW-1185">Reference proteome</keyword>
<proteinExistence type="predicted"/>
<dbReference type="OrthoDB" id="3539696at2"/>
<evidence type="ECO:0008006" key="3">
    <source>
        <dbReference type="Google" id="ProtNLM"/>
    </source>
</evidence>
<accession>A0A1H0DG67</accession>
<reference evidence="1 2" key="1">
    <citation type="submission" date="2016-10" db="EMBL/GenBank/DDBJ databases">
        <authorList>
            <person name="de Groot N.N."/>
        </authorList>
    </citation>
    <scope>NUCLEOTIDE SEQUENCE [LARGE SCALE GENOMIC DNA]</scope>
    <source>
        <strain evidence="1 2">CGMCC 4.2022</strain>
    </source>
</reference>
<protein>
    <recommendedName>
        <fullName evidence="3">DUF4351 domain-containing protein</fullName>
    </recommendedName>
</protein>